<dbReference type="Proteomes" id="UP000075920">
    <property type="component" value="Unassembled WGS sequence"/>
</dbReference>
<dbReference type="InterPro" id="IPR001128">
    <property type="entry name" value="Cyt_P450"/>
</dbReference>
<dbReference type="InterPro" id="IPR036396">
    <property type="entry name" value="Cyt_P450_sf"/>
</dbReference>
<dbReference type="Pfam" id="PF00067">
    <property type="entry name" value="p450"/>
    <property type="match status" value="1"/>
</dbReference>
<feature type="binding site" description="axial binding residue" evidence="14">
    <location>
        <position position="539"/>
    </location>
    <ligand>
        <name>heme</name>
        <dbReference type="ChEBI" id="CHEBI:30413"/>
    </ligand>
    <ligandPart>
        <name>Fe</name>
        <dbReference type="ChEBI" id="CHEBI:18248"/>
    </ligandPart>
</feature>
<dbReference type="GO" id="GO:0005789">
    <property type="term" value="C:endoplasmic reticulum membrane"/>
    <property type="evidence" value="ECO:0007669"/>
    <property type="project" value="UniProtKB-SubCell"/>
</dbReference>
<keyword evidence="6 14" id="KW-0349">Heme</keyword>
<reference evidence="17" key="2">
    <citation type="submission" date="2020-05" db="UniProtKB">
        <authorList>
            <consortium name="EnsemblMetazoa"/>
        </authorList>
    </citation>
    <scope>IDENTIFICATION</scope>
    <source>
        <strain evidence="17">MINIMUS1</strain>
    </source>
</reference>
<feature type="transmembrane region" description="Helical" evidence="16">
    <location>
        <begin position="65"/>
        <end position="91"/>
    </location>
</feature>
<comment type="function">
    <text evidence="2">May be involved in the metabolism of insect hormones and in the breakdown of synthetic insecticides.</text>
</comment>
<accession>A0A182W5D0</accession>
<name>A0A182W5D0_9DIPT</name>
<dbReference type="PANTHER" id="PTHR24292">
    <property type="entry name" value="CYTOCHROME P450"/>
    <property type="match status" value="1"/>
</dbReference>
<dbReference type="SUPFAM" id="SSF48264">
    <property type="entry name" value="Cytochrome P450"/>
    <property type="match status" value="1"/>
</dbReference>
<evidence type="ECO:0000256" key="10">
    <source>
        <dbReference type="ARBA" id="ARBA00023002"/>
    </source>
</evidence>
<dbReference type="CDD" id="cd11056">
    <property type="entry name" value="CYP6-like"/>
    <property type="match status" value="1"/>
</dbReference>
<dbReference type="GO" id="GO:0005506">
    <property type="term" value="F:iron ion binding"/>
    <property type="evidence" value="ECO:0007669"/>
    <property type="project" value="InterPro"/>
</dbReference>
<dbReference type="GO" id="GO:0020037">
    <property type="term" value="F:heme binding"/>
    <property type="evidence" value="ECO:0007669"/>
    <property type="project" value="InterPro"/>
</dbReference>
<keyword evidence="9" id="KW-0492">Microsome</keyword>
<dbReference type="InterPro" id="IPR050476">
    <property type="entry name" value="Insect_CytP450_Detox"/>
</dbReference>
<keyword evidence="7 14" id="KW-0479">Metal-binding</keyword>
<reference evidence="18" key="1">
    <citation type="submission" date="2013-03" db="EMBL/GenBank/DDBJ databases">
        <title>The Genome Sequence of Anopheles minimus MINIMUS1.</title>
        <authorList>
            <consortium name="The Broad Institute Genomics Platform"/>
            <person name="Neafsey D.E."/>
            <person name="Walton C."/>
            <person name="Walker B."/>
            <person name="Young S.K."/>
            <person name="Zeng Q."/>
            <person name="Gargeya S."/>
            <person name="Fitzgerald M."/>
            <person name="Haas B."/>
            <person name="Abouelleil A."/>
            <person name="Allen A.W."/>
            <person name="Alvarado L."/>
            <person name="Arachchi H.M."/>
            <person name="Berlin A.M."/>
            <person name="Chapman S.B."/>
            <person name="Gainer-Dewar J."/>
            <person name="Goldberg J."/>
            <person name="Griggs A."/>
            <person name="Gujja S."/>
            <person name="Hansen M."/>
            <person name="Howarth C."/>
            <person name="Imamovic A."/>
            <person name="Ireland A."/>
            <person name="Larimer J."/>
            <person name="McCowan C."/>
            <person name="Murphy C."/>
            <person name="Pearson M."/>
            <person name="Poon T.W."/>
            <person name="Priest M."/>
            <person name="Roberts A."/>
            <person name="Saif S."/>
            <person name="Shea T."/>
            <person name="Sisk P."/>
            <person name="Sykes S."/>
            <person name="Wortman J."/>
            <person name="Nusbaum C."/>
            <person name="Birren B."/>
        </authorList>
    </citation>
    <scope>NUCLEOTIDE SEQUENCE [LARGE SCALE GENOMIC DNA]</scope>
    <source>
        <strain evidence="18">MINIMUS1</strain>
    </source>
</reference>
<dbReference type="GO" id="GO:0004497">
    <property type="term" value="F:monooxygenase activity"/>
    <property type="evidence" value="ECO:0007669"/>
    <property type="project" value="UniProtKB-KW"/>
</dbReference>
<dbReference type="VEuPathDB" id="VectorBase:AMIN005546"/>
<evidence type="ECO:0000256" key="4">
    <source>
        <dbReference type="ARBA" id="ARBA00004406"/>
    </source>
</evidence>
<evidence type="ECO:0000256" key="6">
    <source>
        <dbReference type="ARBA" id="ARBA00022617"/>
    </source>
</evidence>
<evidence type="ECO:0000256" key="14">
    <source>
        <dbReference type="PIRSR" id="PIRSR602401-1"/>
    </source>
</evidence>
<sequence>MIVNNALCDSARQGTTNMNEMCPQYEDTATRDKSHQVLEPVTTRQYRGVHSEIESKKAICCVKMFGTLAASLLTPEGVLLVALVGLLYYYVVIRSTRYFADRGVAFVPPVPLLGNGADFITRKRHITDILSEMYNRFTKHRFFGYFDFLSPIYVVRDLELVKQICIKDFDHFVNHRIQLDENHDPLFGRALFAMRDTRWRNMRTVLSPAFTGSKMRLMFGLITSYCDGAVRTIRSEMASNGRAELEMKELFRRFGNDIVATCAFGIEINSFRDRTNAFYTLGKELTNLEGVQGIKFLAFSSFPRVMRALRLRLFSAKMTSFFRHVVMDTIAQREQRGIVRHDMINLLMEARKQELKFDENDNLDTSNGGTGQQKKLMDWTDDDLTAQCTVFFFGGYDTVSTLSAFMAHELAVNPDAQERLRDEIDSVRTSIGGADKLTYETLQSMRYMEMVANETMRKWTPAPFLDRTCTKPYVLEDYNGHKVHLKKGDGLWVPAAAIMRDPEIFPEPDRFWPERFGEDGQGPVDSAAMLTFGIGPRNCIGSRFALMEVKAVFFFLLTHFVLEQGPRTQHPLKLKKASLGPSAEKGFWIQFRLRDQGGHQS</sequence>
<dbReference type="EnsemblMetazoa" id="AMIN005546-RA">
    <property type="protein sequence ID" value="AMIN005546-PA"/>
    <property type="gene ID" value="AMIN005546"/>
</dbReference>
<evidence type="ECO:0000256" key="7">
    <source>
        <dbReference type="ARBA" id="ARBA00022723"/>
    </source>
</evidence>
<evidence type="ECO:0000256" key="1">
    <source>
        <dbReference type="ARBA" id="ARBA00001971"/>
    </source>
</evidence>
<keyword evidence="11 14" id="KW-0408">Iron</keyword>
<keyword evidence="16" id="KW-0812">Transmembrane</keyword>
<evidence type="ECO:0000256" key="3">
    <source>
        <dbReference type="ARBA" id="ARBA00004174"/>
    </source>
</evidence>
<dbReference type="PRINTS" id="PR00385">
    <property type="entry name" value="P450"/>
</dbReference>
<dbReference type="PROSITE" id="PS00086">
    <property type="entry name" value="CYTOCHROME_P450"/>
    <property type="match status" value="1"/>
</dbReference>
<proteinExistence type="inferred from homology"/>
<keyword evidence="8" id="KW-0256">Endoplasmic reticulum</keyword>
<dbReference type="PANTHER" id="PTHR24292:SF54">
    <property type="entry name" value="CYP9F3-RELATED"/>
    <property type="match status" value="1"/>
</dbReference>
<dbReference type="STRING" id="112268.A0A182W5D0"/>
<keyword evidence="10 15" id="KW-0560">Oxidoreductase</keyword>
<evidence type="ECO:0000256" key="16">
    <source>
        <dbReference type="SAM" id="Phobius"/>
    </source>
</evidence>
<evidence type="ECO:0000256" key="13">
    <source>
        <dbReference type="ARBA" id="ARBA00023136"/>
    </source>
</evidence>
<organism evidence="17 18">
    <name type="scientific">Anopheles minimus</name>
    <dbReference type="NCBI Taxonomy" id="112268"/>
    <lineage>
        <taxon>Eukaryota</taxon>
        <taxon>Metazoa</taxon>
        <taxon>Ecdysozoa</taxon>
        <taxon>Arthropoda</taxon>
        <taxon>Hexapoda</taxon>
        <taxon>Insecta</taxon>
        <taxon>Pterygota</taxon>
        <taxon>Neoptera</taxon>
        <taxon>Endopterygota</taxon>
        <taxon>Diptera</taxon>
        <taxon>Nematocera</taxon>
        <taxon>Culicoidea</taxon>
        <taxon>Culicidae</taxon>
        <taxon>Anophelinae</taxon>
        <taxon>Anopheles</taxon>
    </lineage>
</organism>
<comment type="subcellular location">
    <subcellularLocation>
        <location evidence="4">Endoplasmic reticulum membrane</location>
        <topology evidence="4">Peripheral membrane protein</topology>
    </subcellularLocation>
    <subcellularLocation>
        <location evidence="3">Microsome membrane</location>
        <topology evidence="3">Peripheral membrane protein</topology>
    </subcellularLocation>
</comment>
<protein>
    <recommendedName>
        <fullName evidence="19">Cytochrome P450</fullName>
    </recommendedName>
</protein>
<keyword evidence="13 16" id="KW-0472">Membrane</keyword>
<dbReference type="FunFam" id="1.10.630.10:FF:000042">
    <property type="entry name" value="Cytochrome P450"/>
    <property type="match status" value="1"/>
</dbReference>
<evidence type="ECO:0000313" key="17">
    <source>
        <dbReference type="EnsemblMetazoa" id="AMIN005546-PA"/>
    </source>
</evidence>
<comment type="similarity">
    <text evidence="5 15">Belongs to the cytochrome P450 family.</text>
</comment>
<evidence type="ECO:0000256" key="8">
    <source>
        <dbReference type="ARBA" id="ARBA00022824"/>
    </source>
</evidence>
<evidence type="ECO:0000256" key="11">
    <source>
        <dbReference type="ARBA" id="ARBA00023004"/>
    </source>
</evidence>
<dbReference type="GO" id="GO:0016705">
    <property type="term" value="F:oxidoreductase activity, acting on paired donors, with incorporation or reduction of molecular oxygen"/>
    <property type="evidence" value="ECO:0007669"/>
    <property type="project" value="InterPro"/>
</dbReference>
<dbReference type="InterPro" id="IPR002401">
    <property type="entry name" value="Cyt_P450_E_grp-I"/>
</dbReference>
<keyword evidence="16" id="KW-1133">Transmembrane helix</keyword>
<comment type="cofactor">
    <cofactor evidence="1 14">
        <name>heme</name>
        <dbReference type="ChEBI" id="CHEBI:30413"/>
    </cofactor>
</comment>
<dbReference type="InterPro" id="IPR017972">
    <property type="entry name" value="Cyt_P450_CS"/>
</dbReference>
<evidence type="ECO:0000256" key="15">
    <source>
        <dbReference type="RuleBase" id="RU000461"/>
    </source>
</evidence>
<evidence type="ECO:0000256" key="12">
    <source>
        <dbReference type="ARBA" id="ARBA00023033"/>
    </source>
</evidence>
<evidence type="ECO:0000256" key="9">
    <source>
        <dbReference type="ARBA" id="ARBA00022848"/>
    </source>
</evidence>
<dbReference type="Gene3D" id="1.10.630.10">
    <property type="entry name" value="Cytochrome P450"/>
    <property type="match status" value="1"/>
</dbReference>
<evidence type="ECO:0000256" key="2">
    <source>
        <dbReference type="ARBA" id="ARBA00003690"/>
    </source>
</evidence>
<dbReference type="PRINTS" id="PR00463">
    <property type="entry name" value="EP450I"/>
</dbReference>
<keyword evidence="12 15" id="KW-0503">Monooxygenase</keyword>
<evidence type="ECO:0000313" key="18">
    <source>
        <dbReference type="Proteomes" id="UP000075920"/>
    </source>
</evidence>
<evidence type="ECO:0008006" key="19">
    <source>
        <dbReference type="Google" id="ProtNLM"/>
    </source>
</evidence>
<evidence type="ECO:0000256" key="5">
    <source>
        <dbReference type="ARBA" id="ARBA00010617"/>
    </source>
</evidence>
<keyword evidence="18" id="KW-1185">Reference proteome</keyword>
<dbReference type="AlphaFoldDB" id="A0A182W5D0"/>